<dbReference type="SUPFAM" id="SSF53790">
    <property type="entry name" value="Tetrapyrrole methylase"/>
    <property type="match status" value="1"/>
</dbReference>
<evidence type="ECO:0000256" key="5">
    <source>
        <dbReference type="ARBA" id="ARBA00022603"/>
    </source>
</evidence>
<dbReference type="Gene3D" id="3.40.1010.10">
    <property type="entry name" value="Cobalt-precorrin-4 Transmethylase, Domain 1"/>
    <property type="match status" value="1"/>
</dbReference>
<comment type="function">
    <text evidence="1">S-adenosyl-L-methionine-dependent methyltransferase that catalyzes four methylations of the modified target histidine residue in translation elongation factor 2 (EF-2), to form an intermediate called diphthine methyl ester. The four successive methylation reactions represent the second step of diphthamide biosynthesis.</text>
</comment>
<evidence type="ECO:0000256" key="6">
    <source>
        <dbReference type="ARBA" id="ARBA00022679"/>
    </source>
</evidence>
<evidence type="ECO:0000256" key="8">
    <source>
        <dbReference type="ARBA" id="ARBA00048752"/>
    </source>
</evidence>
<dbReference type="InterPro" id="IPR014776">
    <property type="entry name" value="4pyrrole_Mease_sub2"/>
</dbReference>
<feature type="compositionally biased region" description="Basic and acidic residues" evidence="9">
    <location>
        <begin position="1"/>
        <end position="13"/>
    </location>
</feature>
<evidence type="ECO:0000256" key="7">
    <source>
        <dbReference type="ARBA" id="ARBA00022691"/>
    </source>
</evidence>
<dbReference type="NCBIfam" id="TIGR00522">
    <property type="entry name" value="dph5"/>
    <property type="match status" value="1"/>
</dbReference>
<dbReference type="InterPro" id="IPR004551">
    <property type="entry name" value="Dphthn_synthase"/>
</dbReference>
<keyword evidence="7" id="KW-0949">S-adenosyl-L-methionine</keyword>
<dbReference type="InterPro" id="IPR000878">
    <property type="entry name" value="4pyrrol_Mease"/>
</dbReference>
<sequence>MRTNYERISRRMTELNPGGEKMGGADSIGVRAKGEEWRRDPKPSGKVLEFIHARRSGKIGPFPKSFRRETKQKDELPTAVRELETTEEAQRVKAVSSTIYCSEQAGEYHQGLGDVKDITIKGLEIIKKADRVYLEAYTSILCVGKDVLEQFYECPVILADRDLVEQGSDEILRDALTKDIAFLVVGDPFGATTHTDLVLRAQEAGIPCQVVHNASIMNAIGCCGLQLYSFGETVSIPYWTDTWQPDSFYDKIASNRSRGLHTLCLLDIRVKEPTAESLTKKKKEYQAPCYMSVNVFATEKTLCVGVARVGSPSQKIVACSLEEMRTTDLGSPLHSLVIVGRLQPLELEYLVQFAASKEALEQLTASDPILIQVLV</sequence>
<dbReference type="EMBL" id="OA566063">
    <property type="protein sequence ID" value="CAD7198215.1"/>
    <property type="molecule type" value="Genomic_DNA"/>
</dbReference>
<dbReference type="EC" id="2.1.1.314" evidence="4"/>
<dbReference type="FunFam" id="3.30.950.10:FF:000004">
    <property type="entry name" value="Diphthine synthase putative"/>
    <property type="match status" value="1"/>
</dbReference>
<protein>
    <recommendedName>
        <fullName evidence="4">diphthine methyl ester synthase</fullName>
        <ecNumber evidence="4">2.1.1.314</ecNumber>
    </recommendedName>
</protein>
<evidence type="ECO:0000256" key="9">
    <source>
        <dbReference type="SAM" id="MobiDB-lite"/>
    </source>
</evidence>
<dbReference type="Gene3D" id="3.30.950.10">
    <property type="entry name" value="Methyltransferase, Cobalt-precorrin-4 Transmethylase, Domain 2"/>
    <property type="match status" value="1"/>
</dbReference>
<dbReference type="UniPathway" id="UPA00559"/>
<keyword evidence="5" id="KW-0489">Methyltransferase</keyword>
<comment type="similarity">
    <text evidence="3">Belongs to the diphthine synthase family.</text>
</comment>
<evidence type="ECO:0000256" key="3">
    <source>
        <dbReference type="ARBA" id="ARBA00006729"/>
    </source>
</evidence>
<evidence type="ECO:0000259" key="10">
    <source>
        <dbReference type="Pfam" id="PF00590"/>
    </source>
</evidence>
<dbReference type="PANTHER" id="PTHR10882">
    <property type="entry name" value="DIPHTHINE SYNTHASE"/>
    <property type="match status" value="1"/>
</dbReference>
<dbReference type="GO" id="GO:0141133">
    <property type="term" value="F:diphthine methyl ester synthase activity"/>
    <property type="evidence" value="ECO:0007669"/>
    <property type="project" value="UniProtKB-EC"/>
</dbReference>
<dbReference type="GO" id="GO:0032259">
    <property type="term" value="P:methylation"/>
    <property type="evidence" value="ECO:0007669"/>
    <property type="project" value="UniProtKB-KW"/>
</dbReference>
<dbReference type="Pfam" id="PF00590">
    <property type="entry name" value="TP_methylase"/>
    <property type="match status" value="1"/>
</dbReference>
<evidence type="ECO:0000256" key="2">
    <source>
        <dbReference type="ARBA" id="ARBA00005156"/>
    </source>
</evidence>
<proteinExistence type="inferred from homology"/>
<dbReference type="CDD" id="cd11647">
    <property type="entry name" value="DHP5_DphB"/>
    <property type="match status" value="1"/>
</dbReference>
<comment type="catalytic activity">
    <reaction evidence="8">
        <text>2-[(3S)-amino-3-carboxypropyl]-L-histidyl-[translation elongation factor 2] + 4 S-adenosyl-L-methionine = diphthine methyl ester-[translation elongation factor 2] + 4 S-adenosyl-L-homocysteine + 3 H(+)</text>
        <dbReference type="Rhea" id="RHEA:42652"/>
        <dbReference type="Rhea" id="RHEA-COMP:9749"/>
        <dbReference type="Rhea" id="RHEA-COMP:10173"/>
        <dbReference type="ChEBI" id="CHEBI:15378"/>
        <dbReference type="ChEBI" id="CHEBI:57856"/>
        <dbReference type="ChEBI" id="CHEBI:59789"/>
        <dbReference type="ChEBI" id="CHEBI:73995"/>
        <dbReference type="ChEBI" id="CHEBI:79005"/>
        <dbReference type="EC" id="2.1.1.314"/>
    </reaction>
</comment>
<feature type="compositionally biased region" description="Basic and acidic residues" evidence="9">
    <location>
        <begin position="32"/>
        <end position="42"/>
    </location>
</feature>
<keyword evidence="6" id="KW-0808">Transferase</keyword>
<gene>
    <name evidence="11" type="ORF">TDIB3V08_LOCUS4499</name>
</gene>
<organism evidence="11">
    <name type="scientific">Timema douglasi</name>
    <name type="common">Walking stick</name>
    <dbReference type="NCBI Taxonomy" id="61478"/>
    <lineage>
        <taxon>Eukaryota</taxon>
        <taxon>Metazoa</taxon>
        <taxon>Ecdysozoa</taxon>
        <taxon>Arthropoda</taxon>
        <taxon>Hexapoda</taxon>
        <taxon>Insecta</taxon>
        <taxon>Pterygota</taxon>
        <taxon>Neoptera</taxon>
        <taxon>Polyneoptera</taxon>
        <taxon>Phasmatodea</taxon>
        <taxon>Timematodea</taxon>
        <taxon>Timematoidea</taxon>
        <taxon>Timematidae</taxon>
        <taxon>Timema</taxon>
    </lineage>
</organism>
<feature type="region of interest" description="Disordered" evidence="9">
    <location>
        <begin position="1"/>
        <end position="42"/>
    </location>
</feature>
<evidence type="ECO:0000256" key="1">
    <source>
        <dbReference type="ARBA" id="ARBA00004006"/>
    </source>
</evidence>
<dbReference type="FunFam" id="3.40.1010.10:FF:000004">
    <property type="entry name" value="Putative diphthine synthase"/>
    <property type="match status" value="1"/>
</dbReference>
<evidence type="ECO:0000313" key="11">
    <source>
        <dbReference type="EMBL" id="CAD7198215.1"/>
    </source>
</evidence>
<accession>A0A7R8Z6N1</accession>
<dbReference type="AlphaFoldDB" id="A0A7R8Z6N1"/>
<feature type="domain" description="Tetrapyrrole methylase" evidence="10">
    <location>
        <begin position="111"/>
        <end position="324"/>
    </location>
</feature>
<comment type="pathway">
    <text evidence="2">Protein modification; peptidyl-diphthamide biosynthesis.</text>
</comment>
<dbReference type="GO" id="GO:0017183">
    <property type="term" value="P:protein histidyl modification to diphthamide"/>
    <property type="evidence" value="ECO:0007669"/>
    <property type="project" value="UniProtKB-UniPathway"/>
</dbReference>
<reference evidence="11" key="1">
    <citation type="submission" date="2020-11" db="EMBL/GenBank/DDBJ databases">
        <authorList>
            <person name="Tran Van P."/>
        </authorList>
    </citation>
    <scope>NUCLEOTIDE SEQUENCE</scope>
</reference>
<dbReference type="PANTHER" id="PTHR10882:SF0">
    <property type="entry name" value="DIPHTHINE METHYL ESTER SYNTHASE"/>
    <property type="match status" value="1"/>
</dbReference>
<dbReference type="InterPro" id="IPR014777">
    <property type="entry name" value="4pyrrole_Mease_sub1"/>
</dbReference>
<evidence type="ECO:0000256" key="4">
    <source>
        <dbReference type="ARBA" id="ARBA00011927"/>
    </source>
</evidence>
<dbReference type="InterPro" id="IPR035996">
    <property type="entry name" value="4pyrrol_Methylase_sf"/>
</dbReference>
<name>A0A7R8Z6N1_TIMDO</name>